<dbReference type="InterPro" id="IPR004117">
    <property type="entry name" value="7tm6_olfct_rcpt"/>
</dbReference>
<keyword evidence="6 10" id="KW-1133">Transmembrane helix</keyword>
<sequence>RFAHMVNATFTTMMFIQFSIISLVLCMSVYKLSTITSLFTLNFAHKFSYLCSMLVQIFLYCWFGNEVILKSIDVSTAIYEMDFTKLRVRVMKDLMIIMMRASKPVKISTGYIVTLSTESFMSV</sequence>
<dbReference type="OrthoDB" id="6597368at2759"/>
<evidence type="ECO:0000256" key="3">
    <source>
        <dbReference type="ARBA" id="ARBA00022606"/>
    </source>
</evidence>
<keyword evidence="3" id="KW-0716">Sensory transduction</keyword>
<keyword evidence="12" id="KW-1185">Reference proteome</keyword>
<evidence type="ECO:0000256" key="6">
    <source>
        <dbReference type="ARBA" id="ARBA00022989"/>
    </source>
</evidence>
<organism evidence="12">
    <name type="scientific">Camponotus floridanus</name>
    <name type="common">Florida carpenter ant</name>
    <dbReference type="NCBI Taxonomy" id="104421"/>
    <lineage>
        <taxon>Eukaryota</taxon>
        <taxon>Metazoa</taxon>
        <taxon>Ecdysozoa</taxon>
        <taxon>Arthropoda</taxon>
        <taxon>Hexapoda</taxon>
        <taxon>Insecta</taxon>
        <taxon>Pterygota</taxon>
        <taxon>Neoptera</taxon>
        <taxon>Endopterygota</taxon>
        <taxon>Hymenoptera</taxon>
        <taxon>Apocrita</taxon>
        <taxon>Aculeata</taxon>
        <taxon>Formicoidea</taxon>
        <taxon>Formicidae</taxon>
        <taxon>Formicinae</taxon>
        <taxon>Camponotus</taxon>
    </lineage>
</organism>
<keyword evidence="9" id="KW-0807">Transducer</keyword>
<feature type="transmembrane region" description="Helical" evidence="10">
    <location>
        <begin position="43"/>
        <end position="63"/>
    </location>
</feature>
<gene>
    <name evidence="11" type="ORF">EAG_02242</name>
</gene>
<keyword evidence="2" id="KW-1003">Cell membrane</keyword>
<evidence type="ECO:0000256" key="5">
    <source>
        <dbReference type="ARBA" id="ARBA00022725"/>
    </source>
</evidence>
<evidence type="ECO:0000256" key="1">
    <source>
        <dbReference type="ARBA" id="ARBA00004651"/>
    </source>
</evidence>
<dbReference type="Pfam" id="PF02949">
    <property type="entry name" value="7tm_6"/>
    <property type="match status" value="1"/>
</dbReference>
<comment type="subcellular location">
    <subcellularLocation>
        <location evidence="1">Cell membrane</location>
        <topology evidence="1">Multi-pass membrane protein</topology>
    </subcellularLocation>
</comment>
<dbReference type="EMBL" id="GL444634">
    <property type="protein sequence ID" value="EFN60771.1"/>
    <property type="molecule type" value="Genomic_DNA"/>
</dbReference>
<reference evidence="11 12" key="1">
    <citation type="journal article" date="2010" name="Science">
        <title>Genomic comparison of the ants Camponotus floridanus and Harpegnathos saltator.</title>
        <authorList>
            <person name="Bonasio R."/>
            <person name="Zhang G."/>
            <person name="Ye C."/>
            <person name="Mutti N.S."/>
            <person name="Fang X."/>
            <person name="Qin N."/>
            <person name="Donahue G."/>
            <person name="Yang P."/>
            <person name="Li Q."/>
            <person name="Li C."/>
            <person name="Zhang P."/>
            <person name="Huang Z."/>
            <person name="Berger S.L."/>
            <person name="Reinberg D."/>
            <person name="Wang J."/>
            <person name="Liebig J."/>
        </authorList>
    </citation>
    <scope>NUCLEOTIDE SEQUENCE [LARGE SCALE GENOMIC DNA]</scope>
    <source>
        <strain evidence="12">C129</strain>
    </source>
</reference>
<dbReference type="GO" id="GO:0005549">
    <property type="term" value="F:odorant binding"/>
    <property type="evidence" value="ECO:0007669"/>
    <property type="project" value="InterPro"/>
</dbReference>
<accession>E2B0L1</accession>
<keyword evidence="7 10" id="KW-0472">Membrane</keyword>
<dbReference type="GO" id="GO:0004984">
    <property type="term" value="F:olfactory receptor activity"/>
    <property type="evidence" value="ECO:0007669"/>
    <property type="project" value="InterPro"/>
</dbReference>
<feature type="non-terminal residue" evidence="11">
    <location>
        <position position="123"/>
    </location>
</feature>
<dbReference type="PANTHER" id="PTHR21137:SF35">
    <property type="entry name" value="ODORANT RECEPTOR 19A-RELATED"/>
    <property type="match status" value="1"/>
</dbReference>
<proteinExistence type="predicted"/>
<feature type="non-terminal residue" evidence="11">
    <location>
        <position position="1"/>
    </location>
</feature>
<evidence type="ECO:0000256" key="8">
    <source>
        <dbReference type="ARBA" id="ARBA00023170"/>
    </source>
</evidence>
<dbReference type="AlphaFoldDB" id="E2B0L1"/>
<evidence type="ECO:0000256" key="2">
    <source>
        <dbReference type="ARBA" id="ARBA00022475"/>
    </source>
</evidence>
<evidence type="ECO:0000313" key="12">
    <source>
        <dbReference type="Proteomes" id="UP000000311"/>
    </source>
</evidence>
<evidence type="ECO:0000313" key="11">
    <source>
        <dbReference type="EMBL" id="EFN60771.1"/>
    </source>
</evidence>
<evidence type="ECO:0000256" key="7">
    <source>
        <dbReference type="ARBA" id="ARBA00023136"/>
    </source>
</evidence>
<dbReference type="PANTHER" id="PTHR21137">
    <property type="entry name" value="ODORANT RECEPTOR"/>
    <property type="match status" value="1"/>
</dbReference>
<dbReference type="InParanoid" id="E2B0L1"/>
<evidence type="ECO:0000256" key="10">
    <source>
        <dbReference type="SAM" id="Phobius"/>
    </source>
</evidence>
<keyword evidence="4 10" id="KW-0812">Transmembrane</keyword>
<evidence type="ECO:0000256" key="9">
    <source>
        <dbReference type="ARBA" id="ARBA00023224"/>
    </source>
</evidence>
<dbReference type="Proteomes" id="UP000000311">
    <property type="component" value="Unassembled WGS sequence"/>
</dbReference>
<dbReference type="GO" id="GO:0007165">
    <property type="term" value="P:signal transduction"/>
    <property type="evidence" value="ECO:0007669"/>
    <property type="project" value="UniProtKB-KW"/>
</dbReference>
<evidence type="ECO:0000256" key="4">
    <source>
        <dbReference type="ARBA" id="ARBA00022692"/>
    </source>
</evidence>
<keyword evidence="8 11" id="KW-0675">Receptor</keyword>
<name>E2B0L1_CAMFO</name>
<protein>
    <submittedName>
        <fullName evidence="11">Odorant receptor Or2</fullName>
    </submittedName>
</protein>
<keyword evidence="5" id="KW-0552">Olfaction</keyword>
<dbReference type="OMA" id="EITINHE"/>
<dbReference type="GO" id="GO:0005886">
    <property type="term" value="C:plasma membrane"/>
    <property type="evidence" value="ECO:0007669"/>
    <property type="project" value="UniProtKB-SubCell"/>
</dbReference>